<dbReference type="InterPro" id="IPR011604">
    <property type="entry name" value="PDDEXK-like_dom_sf"/>
</dbReference>
<dbReference type="GO" id="GO:0005737">
    <property type="term" value="C:cytoplasm"/>
    <property type="evidence" value="ECO:0007669"/>
    <property type="project" value="TreeGrafter"/>
</dbReference>
<dbReference type="OrthoDB" id="6513042at2759"/>
<evidence type="ECO:0000256" key="18">
    <source>
        <dbReference type="ARBA" id="ARBA00023125"/>
    </source>
</evidence>
<sequence>MKPTASEEDDFLANILQQVDNINGVSSVKPPQTPDKRITAATRPVVEDFDMTTFLEGAEDWGLDDYTISPVKQAKPKFIPPPPPQYNPHPCTRVIVKSVSEECINSRWRKHVIADVDTTEENVSIYLYDDWYHCEVMDNDVCNVIGEFGPPSESTSGAALTRCISITSQSNILILHPDILLTATALSNAPQCRRKPILSSLVRSTSDTTPALVWGNLLHEVMQRCLIEENWSEKFIDTSIEAAICQSLGELVKIGLSEDIAKREVKDRAKGLISFAEKYLCDEPQQTAKLTNTRSRSQDDPSLLAITKILDIEEDIWSPTYGLKGKIDATVQGIIIDPPSSNTPLSSSTSASQRNIIHTPLPFELKTGRAVAGMEHRAQTMLYTILVTERYGVDVQDGLLFYTQSQGEVSRVPRGKHELRGLIGARNEIAAYMWRRIRAEGKQKLSGQHDLDYENPASLTIQEIEPFLPPPIDDERACARCYVQDTCFLFRKTHPDHFNPMSLSTNNALKFNPPVPSYLQGLFDEKTGHLTQAQTKFFRDWEHLLALEERDLVRFKKELWTMGAAEREKRGRCFGGMVLAENPGKRPLSAHSLSTTDSGGRLESSIGKDSKIHRFTYTFRRSDHWFSSLLLSGHLNAGDPITVSAEPLLALARGYILELTSEEVVLGVDHILDVEAIRNRLNPEQSKSRSLFTPNNTSALEVLFRIDKDELFGGMARVRNNLAHMFYADGDRRRLQLVVDLKPPVFSDPFPAFRPSPSSNLNDCQISAMQKVLSAEDYALILGMPGTGKTTVIAALIRELVSRGKTVLLTSYTHSAVDTILMKLAEVDGKDSEGAQFGILRLGNVDKIHPEVRRYTLGAKKSAANVEEYERQIMNPPVVATTCLSIEQDARKGGLDISLFRRLSEAHPSAIVDLNQQYRMNADIMLLSNYLIYDNRLRCGSEAVAKQALILNDKEFIDSLHVYSNKSTCGTECWLDRLANPKCKAVFVDTDALPAQDSRIGDLVQNITEAELVYQFTETLLQSGIEESQIGVISLYRQQVKLLQNLLQCRPGVEVLTADRSQGRDKDVIVISLVRSNDEGQIGDLLKDWRRMNVSFTRAKKKLVLFGSRTTLQAEPMLSQFFDLMESRHWIVELPAGADQTHAKAFHEQHDPTSTPTLVESPVSPIQPISKRKRIGKENLIRLTSIKSDETTRPVKKMKLSKHIEAEKSIGLLKGRPILHDLARYEY</sequence>
<dbReference type="EC" id="3.6.4.12" evidence="4"/>
<evidence type="ECO:0000256" key="20">
    <source>
        <dbReference type="ARBA" id="ARBA00023242"/>
    </source>
</evidence>
<evidence type="ECO:0000256" key="15">
    <source>
        <dbReference type="ARBA" id="ARBA00022840"/>
    </source>
</evidence>
<keyword evidence="9" id="KW-0479">Metal-binding</keyword>
<evidence type="ECO:0000259" key="26">
    <source>
        <dbReference type="Pfam" id="PF13087"/>
    </source>
</evidence>
<dbReference type="PANTHER" id="PTHR43788">
    <property type="entry name" value="DNA2/NAM7 HELICASE FAMILY MEMBER"/>
    <property type="match status" value="1"/>
</dbReference>
<evidence type="ECO:0000256" key="17">
    <source>
        <dbReference type="ARBA" id="ARBA00023014"/>
    </source>
</evidence>
<dbReference type="GO" id="GO:0006260">
    <property type="term" value="P:DNA replication"/>
    <property type="evidence" value="ECO:0007669"/>
    <property type="project" value="UniProtKB-KW"/>
</dbReference>
<evidence type="ECO:0000256" key="8">
    <source>
        <dbReference type="ARBA" id="ARBA00022722"/>
    </source>
</evidence>
<keyword evidence="16" id="KW-0408">Iron</keyword>
<evidence type="ECO:0000256" key="9">
    <source>
        <dbReference type="ARBA" id="ARBA00022723"/>
    </source>
</evidence>
<dbReference type="InterPro" id="IPR047187">
    <property type="entry name" value="SF1_C_Upf1"/>
</dbReference>
<keyword evidence="28" id="KW-1185">Reference proteome</keyword>
<keyword evidence="18" id="KW-0238">DNA-binding</keyword>
<dbReference type="Gene3D" id="3.90.320.10">
    <property type="match status" value="1"/>
</dbReference>
<dbReference type="FunFam" id="3.40.50.300:FF:000789">
    <property type="entry name" value="DNA replication ATP-dependent helicase/nuclease DNA2"/>
    <property type="match status" value="1"/>
</dbReference>
<evidence type="ECO:0000256" key="13">
    <source>
        <dbReference type="ARBA" id="ARBA00022801"/>
    </source>
</evidence>
<evidence type="ECO:0000256" key="6">
    <source>
        <dbReference type="ARBA" id="ARBA00022485"/>
    </source>
</evidence>
<keyword evidence="13" id="KW-0378">Hydrolase</keyword>
<dbReference type="CDD" id="cd22318">
    <property type="entry name" value="DNA2_N-like"/>
    <property type="match status" value="1"/>
</dbReference>
<proteinExistence type="inferred from homology"/>
<feature type="domain" description="DNA replication factor Dna2 N-terminal" evidence="24">
    <location>
        <begin position="117"/>
        <end position="332"/>
    </location>
</feature>
<dbReference type="Proteomes" id="UP000807306">
    <property type="component" value="Unassembled WGS sequence"/>
</dbReference>
<dbReference type="GO" id="GO:0043139">
    <property type="term" value="F:5'-3' DNA helicase activity"/>
    <property type="evidence" value="ECO:0007669"/>
    <property type="project" value="TreeGrafter"/>
</dbReference>
<evidence type="ECO:0000259" key="25">
    <source>
        <dbReference type="Pfam" id="PF13086"/>
    </source>
</evidence>
<comment type="cofactor">
    <cofactor evidence="1">
        <name>[4Fe-4S] cluster</name>
        <dbReference type="ChEBI" id="CHEBI:49883"/>
    </cofactor>
</comment>
<dbReference type="AlphaFoldDB" id="A0A9P6JJV1"/>
<dbReference type="GO" id="GO:0046872">
    <property type="term" value="F:metal ion binding"/>
    <property type="evidence" value="ECO:0007669"/>
    <property type="project" value="UniProtKB-KW"/>
</dbReference>
<evidence type="ECO:0000256" key="4">
    <source>
        <dbReference type="ARBA" id="ARBA00012551"/>
    </source>
</evidence>
<dbReference type="GO" id="GO:0005524">
    <property type="term" value="F:ATP binding"/>
    <property type="evidence" value="ECO:0007669"/>
    <property type="project" value="UniProtKB-KW"/>
</dbReference>
<dbReference type="CDD" id="cd18808">
    <property type="entry name" value="SF1_C_Upf1"/>
    <property type="match status" value="1"/>
</dbReference>
<dbReference type="GO" id="GO:0004519">
    <property type="term" value="F:endonuclease activity"/>
    <property type="evidence" value="ECO:0007669"/>
    <property type="project" value="UniProtKB-KW"/>
</dbReference>
<evidence type="ECO:0000259" key="24">
    <source>
        <dbReference type="Pfam" id="PF08696"/>
    </source>
</evidence>
<dbReference type="GO" id="GO:0016787">
    <property type="term" value="F:hydrolase activity"/>
    <property type="evidence" value="ECO:0007669"/>
    <property type="project" value="UniProtKB-KW"/>
</dbReference>
<dbReference type="InterPro" id="IPR041677">
    <property type="entry name" value="DNA2/NAM7_AAA_11"/>
</dbReference>
<feature type="domain" description="DNA2/NAM7 helicase-like C-terminal" evidence="26">
    <location>
        <begin position="895"/>
        <end position="1109"/>
    </location>
</feature>
<keyword evidence="21" id="KW-0511">Multifunctional enzyme</keyword>
<dbReference type="GO" id="GO:0003677">
    <property type="term" value="F:DNA binding"/>
    <property type="evidence" value="ECO:0007669"/>
    <property type="project" value="UniProtKB-KW"/>
</dbReference>
<dbReference type="SUPFAM" id="SSF52540">
    <property type="entry name" value="P-loop containing nucleoside triphosphate hydrolases"/>
    <property type="match status" value="1"/>
</dbReference>
<evidence type="ECO:0000256" key="19">
    <source>
        <dbReference type="ARBA" id="ARBA00023204"/>
    </source>
</evidence>
<evidence type="ECO:0000256" key="12">
    <source>
        <dbReference type="ARBA" id="ARBA00022763"/>
    </source>
</evidence>
<keyword evidence="14" id="KW-0347">Helicase</keyword>
<comment type="subcellular location">
    <subcellularLocation>
        <location evidence="2">Nucleus</location>
    </subcellularLocation>
</comment>
<keyword evidence="12" id="KW-0227">DNA damage</keyword>
<dbReference type="Pfam" id="PF13086">
    <property type="entry name" value="AAA_11"/>
    <property type="match status" value="1"/>
</dbReference>
<dbReference type="InterPro" id="IPR041679">
    <property type="entry name" value="DNA2/NAM7-like_C"/>
</dbReference>
<dbReference type="Pfam" id="PF13087">
    <property type="entry name" value="AAA_12"/>
    <property type="match status" value="1"/>
</dbReference>
<dbReference type="GO" id="GO:0051539">
    <property type="term" value="F:4 iron, 4 sulfur cluster binding"/>
    <property type="evidence" value="ECO:0007669"/>
    <property type="project" value="UniProtKB-KW"/>
</dbReference>
<feature type="region of interest" description="Disordered" evidence="23">
    <location>
        <begin position="1148"/>
        <end position="1169"/>
    </location>
</feature>
<evidence type="ECO:0000256" key="21">
    <source>
        <dbReference type="ARBA" id="ARBA00023268"/>
    </source>
</evidence>
<evidence type="ECO:0000256" key="1">
    <source>
        <dbReference type="ARBA" id="ARBA00001966"/>
    </source>
</evidence>
<protein>
    <recommendedName>
        <fullName evidence="5">DNA replication ATP-dependent helicase/nuclease DNA2</fullName>
        <ecNumber evidence="4">3.6.4.12</ecNumber>
    </recommendedName>
</protein>
<dbReference type="Gene3D" id="3.40.50.300">
    <property type="entry name" value="P-loop containing nucleotide triphosphate hydrolases"/>
    <property type="match status" value="2"/>
</dbReference>
<evidence type="ECO:0000256" key="7">
    <source>
        <dbReference type="ARBA" id="ARBA00022705"/>
    </source>
</evidence>
<dbReference type="EMBL" id="MU157923">
    <property type="protein sequence ID" value="KAF9523189.1"/>
    <property type="molecule type" value="Genomic_DNA"/>
</dbReference>
<evidence type="ECO:0000256" key="3">
    <source>
        <dbReference type="ARBA" id="ARBA00007913"/>
    </source>
</evidence>
<comment type="catalytic activity">
    <reaction evidence="22">
        <text>ATP + H2O = ADP + phosphate + H(+)</text>
        <dbReference type="Rhea" id="RHEA:13065"/>
        <dbReference type="ChEBI" id="CHEBI:15377"/>
        <dbReference type="ChEBI" id="CHEBI:15378"/>
        <dbReference type="ChEBI" id="CHEBI:30616"/>
        <dbReference type="ChEBI" id="CHEBI:43474"/>
        <dbReference type="ChEBI" id="CHEBI:456216"/>
        <dbReference type="EC" id="3.6.4.12"/>
    </reaction>
</comment>
<organism evidence="27 28">
    <name type="scientific">Crepidotus variabilis</name>
    <dbReference type="NCBI Taxonomy" id="179855"/>
    <lineage>
        <taxon>Eukaryota</taxon>
        <taxon>Fungi</taxon>
        <taxon>Dikarya</taxon>
        <taxon>Basidiomycota</taxon>
        <taxon>Agaricomycotina</taxon>
        <taxon>Agaricomycetes</taxon>
        <taxon>Agaricomycetidae</taxon>
        <taxon>Agaricales</taxon>
        <taxon>Agaricineae</taxon>
        <taxon>Crepidotaceae</taxon>
        <taxon>Crepidotus</taxon>
    </lineage>
</organism>
<keyword evidence="10" id="KW-0547">Nucleotide-binding</keyword>
<keyword evidence="15" id="KW-0067">ATP-binding</keyword>
<keyword evidence="11" id="KW-0255">Endonuclease</keyword>
<evidence type="ECO:0000256" key="5">
    <source>
        <dbReference type="ARBA" id="ARBA00021516"/>
    </source>
</evidence>
<evidence type="ECO:0000256" key="22">
    <source>
        <dbReference type="ARBA" id="ARBA00047995"/>
    </source>
</evidence>
<dbReference type="InterPro" id="IPR014808">
    <property type="entry name" value="DNA_replication_fac_Dna2_N"/>
</dbReference>
<keyword evidence="6" id="KW-0004">4Fe-4S</keyword>
<evidence type="ECO:0000256" key="14">
    <source>
        <dbReference type="ARBA" id="ARBA00022806"/>
    </source>
</evidence>
<evidence type="ECO:0000313" key="27">
    <source>
        <dbReference type="EMBL" id="KAF9523189.1"/>
    </source>
</evidence>
<dbReference type="InterPro" id="IPR050534">
    <property type="entry name" value="Coronavir_polyprotein_1ab"/>
</dbReference>
<evidence type="ECO:0000313" key="28">
    <source>
        <dbReference type="Proteomes" id="UP000807306"/>
    </source>
</evidence>
<keyword evidence="7" id="KW-0235">DNA replication</keyword>
<keyword evidence="8" id="KW-0540">Nuclease</keyword>
<gene>
    <name evidence="27" type="ORF">CPB83DRAFT_775890</name>
</gene>
<dbReference type="GO" id="GO:0005634">
    <property type="term" value="C:nucleus"/>
    <property type="evidence" value="ECO:0007669"/>
    <property type="project" value="UniProtKB-SubCell"/>
</dbReference>
<keyword evidence="20" id="KW-0539">Nucleus</keyword>
<feature type="domain" description="DNA2/NAM7 helicase helicase" evidence="25">
    <location>
        <begin position="760"/>
        <end position="861"/>
    </location>
</feature>
<reference evidence="27" key="1">
    <citation type="submission" date="2020-11" db="EMBL/GenBank/DDBJ databases">
        <authorList>
            <consortium name="DOE Joint Genome Institute"/>
            <person name="Ahrendt S."/>
            <person name="Riley R."/>
            <person name="Andreopoulos W."/>
            <person name="Labutti K."/>
            <person name="Pangilinan J."/>
            <person name="Ruiz-Duenas F.J."/>
            <person name="Barrasa J.M."/>
            <person name="Sanchez-Garcia M."/>
            <person name="Camarero S."/>
            <person name="Miyauchi S."/>
            <person name="Serrano A."/>
            <person name="Linde D."/>
            <person name="Babiker R."/>
            <person name="Drula E."/>
            <person name="Ayuso-Fernandez I."/>
            <person name="Pacheco R."/>
            <person name="Padilla G."/>
            <person name="Ferreira P."/>
            <person name="Barriuso J."/>
            <person name="Kellner H."/>
            <person name="Castanera R."/>
            <person name="Alfaro M."/>
            <person name="Ramirez L."/>
            <person name="Pisabarro A.G."/>
            <person name="Kuo A."/>
            <person name="Tritt A."/>
            <person name="Lipzen A."/>
            <person name="He G."/>
            <person name="Yan M."/>
            <person name="Ng V."/>
            <person name="Cullen D."/>
            <person name="Martin F."/>
            <person name="Rosso M.-N."/>
            <person name="Henrissat B."/>
            <person name="Hibbett D."/>
            <person name="Martinez A.T."/>
            <person name="Grigoriev I.V."/>
        </authorList>
    </citation>
    <scope>NUCLEOTIDE SEQUENCE</scope>
    <source>
        <strain evidence="27">CBS 506.95</strain>
    </source>
</reference>
<accession>A0A9P6JJV1</accession>
<evidence type="ECO:0000256" key="10">
    <source>
        <dbReference type="ARBA" id="ARBA00022741"/>
    </source>
</evidence>
<evidence type="ECO:0000256" key="2">
    <source>
        <dbReference type="ARBA" id="ARBA00004123"/>
    </source>
</evidence>
<dbReference type="GO" id="GO:0006281">
    <property type="term" value="P:DNA repair"/>
    <property type="evidence" value="ECO:0007669"/>
    <property type="project" value="UniProtKB-KW"/>
</dbReference>
<evidence type="ECO:0000256" key="23">
    <source>
        <dbReference type="SAM" id="MobiDB-lite"/>
    </source>
</evidence>
<dbReference type="InterPro" id="IPR027417">
    <property type="entry name" value="P-loop_NTPase"/>
</dbReference>
<dbReference type="PANTHER" id="PTHR43788:SF8">
    <property type="entry name" value="DNA-BINDING PROTEIN SMUBP-2"/>
    <property type="match status" value="1"/>
</dbReference>
<keyword evidence="17" id="KW-0411">Iron-sulfur</keyword>
<comment type="similarity">
    <text evidence="3">Belongs to the DNA2/NAM7 helicase family.</text>
</comment>
<evidence type="ECO:0000256" key="16">
    <source>
        <dbReference type="ARBA" id="ARBA00023004"/>
    </source>
</evidence>
<dbReference type="Pfam" id="PF08696">
    <property type="entry name" value="Dna2"/>
    <property type="match status" value="1"/>
</dbReference>
<keyword evidence="19" id="KW-0234">DNA repair</keyword>
<name>A0A9P6JJV1_9AGAR</name>
<evidence type="ECO:0000256" key="11">
    <source>
        <dbReference type="ARBA" id="ARBA00022759"/>
    </source>
</evidence>
<comment type="caution">
    <text evidence="27">The sequence shown here is derived from an EMBL/GenBank/DDBJ whole genome shotgun (WGS) entry which is preliminary data.</text>
</comment>